<dbReference type="Pfam" id="PF21082">
    <property type="entry name" value="MS_channel_3rd"/>
    <property type="match status" value="1"/>
</dbReference>
<evidence type="ECO:0000256" key="1">
    <source>
        <dbReference type="ARBA" id="ARBA00004651"/>
    </source>
</evidence>
<feature type="domain" description="Mechanosensitive ion channel transmembrane helices 2/3" evidence="10">
    <location>
        <begin position="68"/>
        <end position="104"/>
    </location>
</feature>
<dbReference type="GO" id="GO:0005886">
    <property type="term" value="C:plasma membrane"/>
    <property type="evidence" value="ECO:0007669"/>
    <property type="project" value="UniProtKB-SubCell"/>
</dbReference>
<dbReference type="Gene3D" id="3.30.70.100">
    <property type="match status" value="1"/>
</dbReference>
<dbReference type="InterPro" id="IPR049278">
    <property type="entry name" value="MS_channel_C"/>
</dbReference>
<keyword evidence="3" id="KW-1003">Cell membrane</keyword>
<dbReference type="Gene3D" id="1.10.287.1260">
    <property type="match status" value="1"/>
</dbReference>
<evidence type="ECO:0000313" key="12">
    <source>
        <dbReference type="Proteomes" id="UP000012019"/>
    </source>
</evidence>
<dbReference type="InterPro" id="IPR006685">
    <property type="entry name" value="MscS_channel_2nd"/>
</dbReference>
<evidence type="ECO:0000256" key="3">
    <source>
        <dbReference type="ARBA" id="ARBA00022475"/>
    </source>
</evidence>
<comment type="subunit">
    <text evidence="7">Homoheptamer.</text>
</comment>
<comment type="similarity">
    <text evidence="2 7">Belongs to the MscS (TC 1.A.23) family.</text>
</comment>
<dbReference type="InterPro" id="IPR011066">
    <property type="entry name" value="MscS_channel_C_sf"/>
</dbReference>
<evidence type="ECO:0000256" key="2">
    <source>
        <dbReference type="ARBA" id="ARBA00008017"/>
    </source>
</evidence>
<comment type="subcellular location">
    <subcellularLocation>
        <location evidence="7">Cell inner membrane</location>
        <topology evidence="7">Multi-pass membrane protein</topology>
    </subcellularLocation>
    <subcellularLocation>
        <location evidence="1">Cell membrane</location>
        <topology evidence="1">Multi-pass membrane protein</topology>
    </subcellularLocation>
</comment>
<keyword evidence="4 7" id="KW-0812">Transmembrane</keyword>
<feature type="transmembrane region" description="Helical" evidence="7">
    <location>
        <begin position="15"/>
        <end position="36"/>
    </location>
</feature>
<feature type="domain" description="Mechanosensitive ion channel MscS C-terminal" evidence="9">
    <location>
        <begin position="180"/>
        <end position="260"/>
    </location>
</feature>
<dbReference type="PATRIC" id="fig|1286106.3.peg.1032"/>
<dbReference type="EMBL" id="APHR01000024">
    <property type="protein sequence ID" value="EMR13409.1"/>
    <property type="molecule type" value="Genomic_DNA"/>
</dbReference>
<dbReference type="OrthoDB" id="9809206at2"/>
<dbReference type="Pfam" id="PF21088">
    <property type="entry name" value="MS_channel_1st"/>
    <property type="match status" value="1"/>
</dbReference>
<feature type="transmembrane region" description="Helical" evidence="7">
    <location>
        <begin position="84"/>
        <end position="104"/>
    </location>
</feature>
<dbReference type="STRING" id="1286106.MPL1_05142"/>
<dbReference type="GO" id="GO:0008381">
    <property type="term" value="F:mechanosensitive monoatomic ion channel activity"/>
    <property type="evidence" value="ECO:0007669"/>
    <property type="project" value="InterPro"/>
</dbReference>
<dbReference type="AlphaFoldDB" id="M7PSI8"/>
<dbReference type="PANTHER" id="PTHR30221:SF1">
    <property type="entry name" value="SMALL-CONDUCTANCE MECHANOSENSITIVE CHANNEL"/>
    <property type="match status" value="1"/>
</dbReference>
<dbReference type="InterPro" id="IPR010920">
    <property type="entry name" value="LSM_dom_sf"/>
</dbReference>
<evidence type="ECO:0000256" key="5">
    <source>
        <dbReference type="ARBA" id="ARBA00022989"/>
    </source>
</evidence>
<dbReference type="InterPro" id="IPR045275">
    <property type="entry name" value="MscS_archaea/bacteria_type"/>
</dbReference>
<dbReference type="PANTHER" id="PTHR30221">
    <property type="entry name" value="SMALL-CONDUCTANCE MECHANOSENSITIVE CHANNEL"/>
    <property type="match status" value="1"/>
</dbReference>
<evidence type="ECO:0000259" key="10">
    <source>
        <dbReference type="Pfam" id="PF21088"/>
    </source>
</evidence>
<dbReference type="Gene3D" id="2.30.30.60">
    <property type="match status" value="1"/>
</dbReference>
<reference evidence="11 12" key="1">
    <citation type="journal article" date="2013" name="Genome Announc.">
        <title>Draft Genome Sequence of Methylophaga lonarensis MPLT, a Haloalkaliphilic (Non-Methane-Utilizing) Methylotroph.</title>
        <authorList>
            <person name="Shetty S.A."/>
            <person name="Marathe N.P."/>
            <person name="Munot H."/>
            <person name="Antony C.P."/>
            <person name="Dhotre D.P."/>
            <person name="Murrell J.C."/>
            <person name="Shouche Y.S."/>
        </authorList>
    </citation>
    <scope>NUCLEOTIDE SEQUENCE [LARGE SCALE GENOMIC DNA]</scope>
    <source>
        <strain evidence="11 12">MPL</strain>
    </source>
</reference>
<keyword evidence="7" id="KW-0813">Transport</keyword>
<dbReference type="eggNOG" id="COG0668">
    <property type="taxonomic scope" value="Bacteria"/>
</dbReference>
<dbReference type="InterPro" id="IPR049142">
    <property type="entry name" value="MS_channel_1st"/>
</dbReference>
<accession>M7PSI8</accession>
<sequence length="287" mass="31740">MLEALEMLWQQYSDLLLTVSGKILLVLLILYVCSVISRLIRRAFRKANYRLGAIDPLVVSLISSTLGYLVFVIGILIILDMFGFNTTSIIALLGAAGLAIGLALRDTLSNIAAGIMLLFLRPYRIDDFIECGGISGRVKEIGLFTTILQARDGLFVSIPNSRLWGQPLINFTRNGRRRMEINIGISYSDSIETAIEALLNIARQHPDVMEDPAPQAFVTEIADSAVNLQLRAWAPVDVFWETSWALTRSAKEAIEAAGLTIPFPQRTISMNPPVAELNPVEPAENRR</sequence>
<dbReference type="Pfam" id="PF00924">
    <property type="entry name" value="MS_channel_2nd"/>
    <property type="match status" value="1"/>
</dbReference>
<keyword evidence="12" id="KW-1185">Reference proteome</keyword>
<keyword evidence="7" id="KW-0407">Ion channel</keyword>
<evidence type="ECO:0000256" key="7">
    <source>
        <dbReference type="RuleBase" id="RU369025"/>
    </source>
</evidence>
<dbReference type="InterPro" id="IPR023408">
    <property type="entry name" value="MscS_beta-dom_sf"/>
</dbReference>
<evidence type="ECO:0000313" key="11">
    <source>
        <dbReference type="EMBL" id="EMR13409.1"/>
    </source>
</evidence>
<dbReference type="SUPFAM" id="SSF50182">
    <property type="entry name" value="Sm-like ribonucleoproteins"/>
    <property type="match status" value="1"/>
</dbReference>
<evidence type="ECO:0000256" key="4">
    <source>
        <dbReference type="ARBA" id="ARBA00022692"/>
    </source>
</evidence>
<dbReference type="RefSeq" id="WP_009726038.1">
    <property type="nucleotide sequence ID" value="NZ_APHR01000024.1"/>
</dbReference>
<keyword evidence="6 7" id="KW-0472">Membrane</keyword>
<organism evidence="11 12">
    <name type="scientific">Methylophaga lonarensis MPL</name>
    <dbReference type="NCBI Taxonomy" id="1286106"/>
    <lineage>
        <taxon>Bacteria</taxon>
        <taxon>Pseudomonadati</taxon>
        <taxon>Pseudomonadota</taxon>
        <taxon>Gammaproteobacteria</taxon>
        <taxon>Thiotrichales</taxon>
        <taxon>Piscirickettsiaceae</taxon>
        <taxon>Methylophaga</taxon>
    </lineage>
</organism>
<dbReference type="SUPFAM" id="SSF82689">
    <property type="entry name" value="Mechanosensitive channel protein MscS (YggB), C-terminal domain"/>
    <property type="match status" value="1"/>
</dbReference>
<comment type="caution">
    <text evidence="11">The sequence shown here is derived from an EMBL/GenBank/DDBJ whole genome shotgun (WGS) entry which is preliminary data.</text>
</comment>
<comment type="caution">
    <text evidence="7">Lacks conserved residue(s) required for the propagation of feature annotation.</text>
</comment>
<dbReference type="Proteomes" id="UP000012019">
    <property type="component" value="Unassembled WGS sequence"/>
</dbReference>
<feature type="transmembrane region" description="Helical" evidence="7">
    <location>
        <begin position="57"/>
        <end position="78"/>
    </location>
</feature>
<protein>
    <recommendedName>
        <fullName evidence="7">Small-conductance mechanosensitive channel</fullName>
    </recommendedName>
</protein>
<evidence type="ECO:0000256" key="6">
    <source>
        <dbReference type="ARBA" id="ARBA00023136"/>
    </source>
</evidence>
<keyword evidence="7" id="KW-0997">Cell inner membrane</keyword>
<proteinExistence type="inferred from homology"/>
<evidence type="ECO:0000259" key="9">
    <source>
        <dbReference type="Pfam" id="PF21082"/>
    </source>
</evidence>
<dbReference type="InterPro" id="IPR011014">
    <property type="entry name" value="MscS_channel_TM-2"/>
</dbReference>
<feature type="domain" description="Mechanosensitive ion channel MscS" evidence="8">
    <location>
        <begin position="106"/>
        <end position="173"/>
    </location>
</feature>
<keyword evidence="5 7" id="KW-1133">Transmembrane helix</keyword>
<keyword evidence="7" id="KW-0406">Ion transport</keyword>
<evidence type="ECO:0000259" key="8">
    <source>
        <dbReference type="Pfam" id="PF00924"/>
    </source>
</evidence>
<comment type="function">
    <text evidence="7">Mechanosensitive channel that participates in the regulation of osmotic pressure changes within the cell, opening in response to stretch forces in the membrane lipid bilayer, without the need for other proteins. Contributes to normal resistance to hypoosmotic shock. Forms an ion channel of 1.0 nanosiemens conductance with a slight preference for anions.</text>
</comment>
<name>M7PSI8_9GAMM</name>
<gene>
    <name evidence="11" type="ORF">MPL1_05142</name>
</gene>
<dbReference type="SUPFAM" id="SSF82861">
    <property type="entry name" value="Mechanosensitive channel protein MscS (YggB), transmembrane region"/>
    <property type="match status" value="1"/>
</dbReference>